<dbReference type="CDD" id="cd16922">
    <property type="entry name" value="HATPase_EvgS-ArcB-TorS-like"/>
    <property type="match status" value="1"/>
</dbReference>
<keyword evidence="6" id="KW-0808">Transferase</keyword>
<keyword evidence="5 12" id="KW-0597">Phosphoprotein</keyword>
<dbReference type="Pfam" id="PF02518">
    <property type="entry name" value="HATPase_c"/>
    <property type="match status" value="1"/>
</dbReference>
<dbReference type="Pfam" id="PF00072">
    <property type="entry name" value="Response_reg"/>
    <property type="match status" value="1"/>
</dbReference>
<dbReference type="InterPro" id="IPR003661">
    <property type="entry name" value="HisK_dim/P_dom"/>
</dbReference>
<feature type="transmembrane region" description="Helical" evidence="13">
    <location>
        <begin position="251"/>
        <end position="270"/>
    </location>
</feature>
<dbReference type="SMART" id="SM00387">
    <property type="entry name" value="HATPase_c"/>
    <property type="match status" value="1"/>
</dbReference>
<dbReference type="InterPro" id="IPR011006">
    <property type="entry name" value="CheY-like_superfamily"/>
</dbReference>
<keyword evidence="10" id="KW-0902">Two-component regulatory system</keyword>
<dbReference type="Gene3D" id="3.40.50.2300">
    <property type="match status" value="1"/>
</dbReference>
<dbReference type="Pfam" id="PF05228">
    <property type="entry name" value="CHASE4"/>
    <property type="match status" value="1"/>
</dbReference>
<dbReference type="PROSITE" id="PS50110">
    <property type="entry name" value="RESPONSE_REGULATORY"/>
    <property type="match status" value="1"/>
</dbReference>
<evidence type="ECO:0000256" key="7">
    <source>
        <dbReference type="ARBA" id="ARBA00022741"/>
    </source>
</evidence>
<dbReference type="GO" id="GO:0005524">
    <property type="term" value="F:ATP binding"/>
    <property type="evidence" value="ECO:0007669"/>
    <property type="project" value="UniProtKB-KW"/>
</dbReference>
<keyword evidence="17" id="KW-1185">Reference proteome</keyword>
<keyword evidence="4" id="KW-1003">Cell membrane</keyword>
<dbReference type="SUPFAM" id="SSF55874">
    <property type="entry name" value="ATPase domain of HSP90 chaperone/DNA topoisomerase II/histidine kinase"/>
    <property type="match status" value="1"/>
</dbReference>
<dbReference type="PROSITE" id="PS50109">
    <property type="entry name" value="HIS_KIN"/>
    <property type="match status" value="1"/>
</dbReference>
<evidence type="ECO:0000259" key="14">
    <source>
        <dbReference type="PROSITE" id="PS50109"/>
    </source>
</evidence>
<keyword evidence="7" id="KW-0547">Nucleotide-binding</keyword>
<evidence type="ECO:0000256" key="1">
    <source>
        <dbReference type="ARBA" id="ARBA00000085"/>
    </source>
</evidence>
<reference evidence="17" key="1">
    <citation type="submission" date="2019-01" db="EMBL/GenBank/DDBJ databases">
        <title>Cytophagaceae bacterium strain CAR-16.</title>
        <authorList>
            <person name="Chen W.-M."/>
        </authorList>
    </citation>
    <scope>NUCLEOTIDE SEQUENCE [LARGE SCALE GENOMIC DNA]</scope>
    <source>
        <strain evidence="17">LLJ-11</strain>
    </source>
</reference>
<comment type="caution">
    <text evidence="16">The sequence shown here is derived from an EMBL/GenBank/DDBJ whole genome shotgun (WGS) entry which is preliminary data.</text>
</comment>
<dbReference type="SMART" id="SM00448">
    <property type="entry name" value="REC"/>
    <property type="match status" value="1"/>
</dbReference>
<name>A0A4Q1K1T5_9FLAO</name>
<evidence type="ECO:0000256" key="5">
    <source>
        <dbReference type="ARBA" id="ARBA00022553"/>
    </source>
</evidence>
<dbReference type="GO" id="GO:0005886">
    <property type="term" value="C:plasma membrane"/>
    <property type="evidence" value="ECO:0007669"/>
    <property type="project" value="UniProtKB-SubCell"/>
</dbReference>
<dbReference type="InterPro" id="IPR004358">
    <property type="entry name" value="Sig_transdc_His_kin-like_C"/>
</dbReference>
<feature type="domain" description="Response regulatory" evidence="15">
    <location>
        <begin position="587"/>
        <end position="702"/>
    </location>
</feature>
<protein>
    <recommendedName>
        <fullName evidence="3">histidine kinase</fullName>
        <ecNumber evidence="3">2.7.13.3</ecNumber>
    </recommendedName>
</protein>
<feature type="modified residue" description="4-aspartylphosphate" evidence="12">
    <location>
        <position position="637"/>
    </location>
</feature>
<dbReference type="CDD" id="cd00082">
    <property type="entry name" value="HisKA"/>
    <property type="match status" value="1"/>
</dbReference>
<feature type="transmembrane region" description="Helical" evidence="13">
    <location>
        <begin position="12"/>
        <end position="34"/>
    </location>
</feature>
<dbReference type="InterPro" id="IPR001789">
    <property type="entry name" value="Sig_transdc_resp-reg_receiver"/>
</dbReference>
<dbReference type="InterPro" id="IPR005467">
    <property type="entry name" value="His_kinase_dom"/>
</dbReference>
<dbReference type="FunFam" id="3.30.565.10:FF:000023">
    <property type="entry name" value="PAS domain-containing sensor histidine kinase"/>
    <property type="match status" value="1"/>
</dbReference>
<comment type="subcellular location">
    <subcellularLocation>
        <location evidence="2">Cell membrane</location>
    </subcellularLocation>
</comment>
<dbReference type="SMART" id="SM00388">
    <property type="entry name" value="HisKA"/>
    <property type="match status" value="1"/>
</dbReference>
<evidence type="ECO:0000256" key="2">
    <source>
        <dbReference type="ARBA" id="ARBA00004236"/>
    </source>
</evidence>
<evidence type="ECO:0000256" key="13">
    <source>
        <dbReference type="SAM" id="Phobius"/>
    </source>
</evidence>
<dbReference type="EC" id="2.7.13.3" evidence="3"/>
<keyword evidence="13" id="KW-0812">Transmembrane</keyword>
<evidence type="ECO:0000256" key="12">
    <source>
        <dbReference type="PROSITE-ProRule" id="PRU00169"/>
    </source>
</evidence>
<keyword evidence="8" id="KW-0418">Kinase</keyword>
<dbReference type="SUPFAM" id="SSF47384">
    <property type="entry name" value="Homodimeric domain of signal transducing histidine kinase"/>
    <property type="match status" value="1"/>
</dbReference>
<evidence type="ECO:0000256" key="10">
    <source>
        <dbReference type="ARBA" id="ARBA00023012"/>
    </source>
</evidence>
<dbReference type="PANTHER" id="PTHR43047">
    <property type="entry name" value="TWO-COMPONENT HISTIDINE PROTEIN KINASE"/>
    <property type="match status" value="1"/>
</dbReference>
<dbReference type="RefSeq" id="WP_129436068.1">
    <property type="nucleotide sequence ID" value="NZ_SBKO01000003.1"/>
</dbReference>
<dbReference type="GO" id="GO:0000155">
    <property type="term" value="F:phosphorelay sensor kinase activity"/>
    <property type="evidence" value="ECO:0007669"/>
    <property type="project" value="InterPro"/>
</dbReference>
<dbReference type="SUPFAM" id="SSF52172">
    <property type="entry name" value="CheY-like"/>
    <property type="match status" value="1"/>
</dbReference>
<organism evidence="16 17">
    <name type="scientific">Flavobacterium amnicola</name>
    <dbReference type="NCBI Taxonomy" id="2506422"/>
    <lineage>
        <taxon>Bacteria</taxon>
        <taxon>Pseudomonadati</taxon>
        <taxon>Bacteroidota</taxon>
        <taxon>Flavobacteriia</taxon>
        <taxon>Flavobacteriales</taxon>
        <taxon>Flavobacteriaceae</taxon>
        <taxon>Flavobacterium</taxon>
    </lineage>
</organism>
<gene>
    <name evidence="16" type="ORF">EQG63_09145</name>
</gene>
<sequence length="703" mass="80715">MTKINKLSIYYKLLLLIVVSSISFILLFVSLFYYTMRQEYEVYEMTQKQLDNEVNSLMKLNSESHISTINDITYWDELVKYIKSKNQKWFTNTIASAIDMYFVEYLGVFDLNGNEVGNKYTNKIKTPIQFIDKPLLDALHQKKNLNFYIKLPEGNAEVFMATIHPSSDPNKTKTNPEGYFVMIRLLDKDYLKKLEEISTAKITFSDSVDKKTNLGDTIEDIYVLKSWKGEAVASLIFQRKFYVNYKATENILFIILGFFIIFLFVYVIFLRKWVSTPLLLTTKILETGNRKAIKKLKSSPGEFSRIGNLFDETFLQRKQLEKAKAKAEESDQLKTAFLTNLSHEIRTPMNAIIGFSELLKSDEISNEEKKEYIEIINKSGGSLVSIIDDLIEMSKIDSNQITPNLNSVNIEECISEIYSSVKITIPKDKKIDFKLIKSETVLPYNVYTDVVKLKQVLINLLTNSIKFTDHGFITISYDWSKKKNNIEFTVEDSGLGIEKENQEFIFERFRRVDGDYSIKVGGLGLGLAITKAYVELLGGTISLKSEIGEGSKFKFTLPLMFDKREDILLEKIEVAKENVSMQIKDKTILIAEDDNINYLLFEKLMKNTNFTIIRAKDGEEAVELFKKNAAIDLVLMDIKMPKMSGYEALDKIKAINPKMMVIAQTAYSSSDEIEKIRLAGFDSQITKPIDKQKLFDHISASLQ</sequence>
<proteinExistence type="predicted"/>
<accession>A0A4Q1K1T5</accession>
<dbReference type="Gene3D" id="3.30.565.10">
    <property type="entry name" value="Histidine kinase-like ATPase, C-terminal domain"/>
    <property type="match status" value="1"/>
</dbReference>
<dbReference type="PANTHER" id="PTHR43047:SF64">
    <property type="entry name" value="HISTIDINE KINASE CONTAINING CHEY-HOMOLOGOUS RECEIVER DOMAIN AND PAS DOMAIN-RELATED"/>
    <property type="match status" value="1"/>
</dbReference>
<dbReference type="Pfam" id="PF00512">
    <property type="entry name" value="HisKA"/>
    <property type="match status" value="1"/>
</dbReference>
<dbReference type="PRINTS" id="PR00344">
    <property type="entry name" value="BCTRLSENSOR"/>
</dbReference>
<feature type="domain" description="Histidine kinase" evidence="14">
    <location>
        <begin position="340"/>
        <end position="561"/>
    </location>
</feature>
<dbReference type="InterPro" id="IPR036097">
    <property type="entry name" value="HisK_dim/P_sf"/>
</dbReference>
<dbReference type="InterPro" id="IPR003594">
    <property type="entry name" value="HATPase_dom"/>
</dbReference>
<evidence type="ECO:0000313" key="16">
    <source>
        <dbReference type="EMBL" id="RXR18423.1"/>
    </source>
</evidence>
<dbReference type="OrthoDB" id="9811889at2"/>
<dbReference type="InterPro" id="IPR007892">
    <property type="entry name" value="CHASE4"/>
</dbReference>
<evidence type="ECO:0000256" key="9">
    <source>
        <dbReference type="ARBA" id="ARBA00022840"/>
    </source>
</evidence>
<evidence type="ECO:0000256" key="11">
    <source>
        <dbReference type="ARBA" id="ARBA00023136"/>
    </source>
</evidence>
<evidence type="ECO:0000259" key="15">
    <source>
        <dbReference type="PROSITE" id="PS50110"/>
    </source>
</evidence>
<evidence type="ECO:0000256" key="8">
    <source>
        <dbReference type="ARBA" id="ARBA00022777"/>
    </source>
</evidence>
<dbReference type="CDD" id="cd17546">
    <property type="entry name" value="REC_hyHK_CKI1_RcsC-like"/>
    <property type="match status" value="1"/>
</dbReference>
<keyword evidence="13" id="KW-1133">Transmembrane helix</keyword>
<dbReference type="Proteomes" id="UP000290283">
    <property type="component" value="Unassembled WGS sequence"/>
</dbReference>
<evidence type="ECO:0000313" key="17">
    <source>
        <dbReference type="Proteomes" id="UP000290283"/>
    </source>
</evidence>
<evidence type="ECO:0000256" key="3">
    <source>
        <dbReference type="ARBA" id="ARBA00012438"/>
    </source>
</evidence>
<keyword evidence="11 13" id="KW-0472">Membrane</keyword>
<dbReference type="InterPro" id="IPR036890">
    <property type="entry name" value="HATPase_C_sf"/>
</dbReference>
<keyword evidence="9" id="KW-0067">ATP-binding</keyword>
<comment type="catalytic activity">
    <reaction evidence="1">
        <text>ATP + protein L-histidine = ADP + protein N-phospho-L-histidine.</text>
        <dbReference type="EC" id="2.7.13.3"/>
    </reaction>
</comment>
<evidence type="ECO:0000256" key="4">
    <source>
        <dbReference type="ARBA" id="ARBA00022475"/>
    </source>
</evidence>
<dbReference type="EMBL" id="SBKO01000003">
    <property type="protein sequence ID" value="RXR18423.1"/>
    <property type="molecule type" value="Genomic_DNA"/>
</dbReference>
<evidence type="ECO:0000256" key="6">
    <source>
        <dbReference type="ARBA" id="ARBA00022679"/>
    </source>
</evidence>
<dbReference type="Gene3D" id="1.10.287.130">
    <property type="match status" value="1"/>
</dbReference>
<dbReference type="AlphaFoldDB" id="A0A4Q1K1T5"/>